<feature type="binding site" evidence="15">
    <location>
        <position position="504"/>
    </location>
    <ligand>
        <name>ATP</name>
        <dbReference type="ChEBI" id="CHEBI:30616"/>
    </ligand>
</feature>
<evidence type="ECO:0000256" key="1">
    <source>
        <dbReference type="ARBA" id="ARBA00004370"/>
    </source>
</evidence>
<keyword evidence="14" id="KW-0472">Membrane</keyword>
<evidence type="ECO:0000256" key="15">
    <source>
        <dbReference type="PROSITE-ProRule" id="PRU10141"/>
    </source>
</evidence>
<keyword evidence="5" id="KW-0723">Serine/threonine-protein kinase</keyword>
<evidence type="ECO:0000256" key="11">
    <source>
        <dbReference type="ARBA" id="ARBA00022777"/>
    </source>
</evidence>
<dbReference type="SMART" id="SM00220">
    <property type="entry name" value="S_TKc"/>
    <property type="match status" value="1"/>
</dbReference>
<comment type="subcellular location">
    <subcellularLocation>
        <location evidence="2">Cytoplasm</location>
    </subcellularLocation>
    <subcellularLocation>
        <location evidence="1">Membrane</location>
    </subcellularLocation>
</comment>
<dbReference type="Pfam" id="PF25525">
    <property type="entry name" value="Ubiquitin_PRKD1_N"/>
    <property type="match status" value="1"/>
</dbReference>
<feature type="region of interest" description="Disordered" evidence="16">
    <location>
        <begin position="195"/>
        <end position="314"/>
    </location>
</feature>
<comment type="caution">
    <text evidence="19">The sequence shown here is derived from an EMBL/GenBank/DDBJ whole genome shotgun (WGS) entry which is preliminary data.</text>
</comment>
<dbReference type="EMBL" id="CAJNOJ010000342">
    <property type="protein sequence ID" value="CAF1408545.1"/>
    <property type="molecule type" value="Genomic_DNA"/>
</dbReference>
<evidence type="ECO:0000256" key="13">
    <source>
        <dbReference type="ARBA" id="ARBA00022840"/>
    </source>
</evidence>
<name>A0A815LDQ7_ADIRI</name>
<feature type="compositionally biased region" description="Pro residues" evidence="16">
    <location>
        <begin position="271"/>
        <end position="281"/>
    </location>
</feature>
<dbReference type="Pfam" id="PF00130">
    <property type="entry name" value="C1_1"/>
    <property type="match status" value="1"/>
</dbReference>
<keyword evidence="13 15" id="KW-0067">ATP-binding</keyword>
<dbReference type="GO" id="GO:0005524">
    <property type="term" value="F:ATP binding"/>
    <property type="evidence" value="ECO:0007669"/>
    <property type="project" value="UniProtKB-UniRule"/>
</dbReference>
<dbReference type="Gene3D" id="3.30.60.20">
    <property type="match status" value="1"/>
</dbReference>
<keyword evidence="6" id="KW-0808">Transferase</keyword>
<sequence length="803" mass="90701">MTQRQASQELIFICLKFGVKYQSIQIDRANPDVLDVIRKHAEDIVSKTIGSLEVNDHVHHIQLFLISPDHQTPSLKLIKRANDLTPTCFIEIVIWRSDQENLTPPRDHILVEHNYKKPTYCSHCDYFMWGLIKQGKRCKVCRQDFHHQCAEHLPADCPGDDSRSSSLMRRASSNVTINSTASQGLVIVDADIKNVSNDPPMKGKTPKRPKIFGGSNRGILVTKTTTPNTRSATIAAAPSTSSSAASKAPPIIPPPQRNDSVSSMNANETPSPSPLPPPPSVPATNGRKNARFTSDQTLQVNSRTGGPSHVKPDRRKDIKLTNCQEKDGIWTATAQFGRESRHSKRAEITYDKKKFRFTQKDDQGNKHVFEIPAADIEEIYASTSRLKNKNLILNTSNRSQSSPNMVANGGSNDTKSVAPPSLVVIYQKLACLLLDTINEAVQSTTDRKLRSSFKMVRRTGTENDSNDFADLYDMNEKEILGMGRFGMVFGGTMRRNGVRVAIKKIQTAQCSAKDRENIEQEAAYLFQLNHPGTSNRVVHQCEYRELYSLGILKFEGIFDFEQHIFLVTERLDTDMLNFILSNTNPKARLNEDVTRFLAFQLVAAIRYLHFKNIAHCDLKPDNVLINIFPDDVVHLKVGDFGYARTIHEHSLRYTKVGTTAYLPPEVSHDQWRHARGYNKTVDMWAIGVIIFVSLTGYFPFHEETDILPQLDNIPKLFQDDIFTRITSEVKDLLRYRLLVPDAGHRMHSAGVIYHDWFQKSQNLLASCKQLEECLEKKWLTLFFEETDSSTSVPVATTEESDSS</sequence>
<reference evidence="19" key="1">
    <citation type="submission" date="2021-02" db="EMBL/GenBank/DDBJ databases">
        <authorList>
            <person name="Nowell W R."/>
        </authorList>
    </citation>
    <scope>NUCLEOTIDE SEQUENCE</scope>
</reference>
<evidence type="ECO:0008006" key="21">
    <source>
        <dbReference type="Google" id="ProtNLM"/>
    </source>
</evidence>
<proteinExistence type="inferred from homology"/>
<dbReference type="PROSITE" id="PS50081">
    <property type="entry name" value="ZF_DAG_PE_2"/>
    <property type="match status" value="1"/>
</dbReference>
<dbReference type="PANTHER" id="PTHR22968">
    <property type="entry name" value="PROTEIN KINASE C, MU"/>
    <property type="match status" value="1"/>
</dbReference>
<comment type="similarity">
    <text evidence="3">Belongs to the protein kinase superfamily. CAMK Ser/Thr protein kinase family. PKD subfamily.</text>
</comment>
<dbReference type="PROSITE" id="PS00107">
    <property type="entry name" value="PROTEIN_KINASE_ATP"/>
    <property type="match status" value="1"/>
</dbReference>
<keyword evidence="12" id="KW-0862">Zinc</keyword>
<dbReference type="Proteomes" id="UP000663852">
    <property type="component" value="Unassembled WGS sequence"/>
</dbReference>
<evidence type="ECO:0000256" key="8">
    <source>
        <dbReference type="ARBA" id="ARBA00022737"/>
    </source>
</evidence>
<dbReference type="InterPro" id="IPR008271">
    <property type="entry name" value="Ser/Thr_kinase_AS"/>
</dbReference>
<evidence type="ECO:0000256" key="9">
    <source>
        <dbReference type="ARBA" id="ARBA00022741"/>
    </source>
</evidence>
<dbReference type="AlphaFoldDB" id="A0A815LDQ7"/>
<evidence type="ECO:0000256" key="10">
    <source>
        <dbReference type="ARBA" id="ARBA00022771"/>
    </source>
</evidence>
<dbReference type="PROSITE" id="PS50011">
    <property type="entry name" value="PROTEIN_KINASE_DOM"/>
    <property type="match status" value="1"/>
</dbReference>
<dbReference type="GO" id="GO:0035556">
    <property type="term" value="P:intracellular signal transduction"/>
    <property type="evidence" value="ECO:0007669"/>
    <property type="project" value="TreeGrafter"/>
</dbReference>
<feature type="domain" description="Phorbol-ester/DAG-type" evidence="18">
    <location>
        <begin position="107"/>
        <end position="157"/>
    </location>
</feature>
<dbReference type="Gene3D" id="1.10.510.10">
    <property type="entry name" value="Transferase(Phosphotransferase) domain 1"/>
    <property type="match status" value="1"/>
</dbReference>
<dbReference type="Gene3D" id="3.30.200.20">
    <property type="entry name" value="Phosphorylase Kinase, domain 1"/>
    <property type="match status" value="1"/>
</dbReference>
<dbReference type="InterPro" id="IPR057764">
    <property type="entry name" value="Ubiquitin_PRKD1-3_N"/>
</dbReference>
<evidence type="ECO:0000313" key="19">
    <source>
        <dbReference type="EMBL" id="CAF1408545.1"/>
    </source>
</evidence>
<evidence type="ECO:0000259" key="18">
    <source>
        <dbReference type="PROSITE" id="PS50081"/>
    </source>
</evidence>
<keyword evidence="7" id="KW-0479">Metal-binding</keyword>
<dbReference type="GO" id="GO:0004674">
    <property type="term" value="F:protein serine/threonine kinase activity"/>
    <property type="evidence" value="ECO:0007669"/>
    <property type="project" value="UniProtKB-KW"/>
</dbReference>
<evidence type="ECO:0000259" key="17">
    <source>
        <dbReference type="PROSITE" id="PS50011"/>
    </source>
</evidence>
<dbReference type="InterPro" id="IPR046349">
    <property type="entry name" value="C1-like_sf"/>
</dbReference>
<evidence type="ECO:0000256" key="4">
    <source>
        <dbReference type="ARBA" id="ARBA00022490"/>
    </source>
</evidence>
<dbReference type="SUPFAM" id="SSF57889">
    <property type="entry name" value="Cysteine-rich domain"/>
    <property type="match status" value="1"/>
</dbReference>
<evidence type="ECO:0000256" key="2">
    <source>
        <dbReference type="ARBA" id="ARBA00004496"/>
    </source>
</evidence>
<dbReference type="Pfam" id="PF00069">
    <property type="entry name" value="Pkinase"/>
    <property type="match status" value="1"/>
</dbReference>
<evidence type="ECO:0000313" key="20">
    <source>
        <dbReference type="Proteomes" id="UP000663852"/>
    </source>
</evidence>
<dbReference type="GO" id="GO:0008270">
    <property type="term" value="F:zinc ion binding"/>
    <property type="evidence" value="ECO:0007669"/>
    <property type="project" value="UniProtKB-KW"/>
</dbReference>
<dbReference type="OrthoDB" id="9978706at2759"/>
<accession>A0A815LDQ7</accession>
<evidence type="ECO:0000256" key="12">
    <source>
        <dbReference type="ARBA" id="ARBA00022833"/>
    </source>
</evidence>
<dbReference type="GO" id="GO:0007200">
    <property type="term" value="P:phospholipase C-activating G protein-coupled receptor signaling pathway"/>
    <property type="evidence" value="ECO:0007669"/>
    <property type="project" value="TreeGrafter"/>
</dbReference>
<organism evidence="19 20">
    <name type="scientific">Adineta ricciae</name>
    <name type="common">Rotifer</name>
    <dbReference type="NCBI Taxonomy" id="249248"/>
    <lineage>
        <taxon>Eukaryota</taxon>
        <taxon>Metazoa</taxon>
        <taxon>Spiralia</taxon>
        <taxon>Gnathifera</taxon>
        <taxon>Rotifera</taxon>
        <taxon>Eurotatoria</taxon>
        <taxon>Bdelloidea</taxon>
        <taxon>Adinetida</taxon>
        <taxon>Adinetidae</taxon>
        <taxon>Adineta</taxon>
    </lineage>
</organism>
<keyword evidence="11" id="KW-0418">Kinase</keyword>
<evidence type="ECO:0000256" key="7">
    <source>
        <dbReference type="ARBA" id="ARBA00022723"/>
    </source>
</evidence>
<feature type="compositionally biased region" description="Polar residues" evidence="16">
    <location>
        <begin position="291"/>
        <end position="305"/>
    </location>
</feature>
<evidence type="ECO:0000256" key="16">
    <source>
        <dbReference type="SAM" id="MobiDB-lite"/>
    </source>
</evidence>
<feature type="domain" description="Protein kinase" evidence="17">
    <location>
        <begin position="474"/>
        <end position="757"/>
    </location>
</feature>
<protein>
    <recommendedName>
        <fullName evidence="21">Protein kinase C</fullName>
    </recommendedName>
</protein>
<dbReference type="GO" id="GO:0016020">
    <property type="term" value="C:membrane"/>
    <property type="evidence" value="ECO:0007669"/>
    <property type="project" value="UniProtKB-SubCell"/>
</dbReference>
<dbReference type="PROSITE" id="PS00479">
    <property type="entry name" value="ZF_DAG_PE_1"/>
    <property type="match status" value="1"/>
</dbReference>
<dbReference type="InterPro" id="IPR002219">
    <property type="entry name" value="PKC_DAG/PE"/>
</dbReference>
<evidence type="ECO:0000256" key="6">
    <source>
        <dbReference type="ARBA" id="ARBA00022679"/>
    </source>
</evidence>
<feature type="compositionally biased region" description="Low complexity" evidence="16">
    <location>
        <begin position="231"/>
        <end position="249"/>
    </location>
</feature>
<dbReference type="GO" id="GO:0005829">
    <property type="term" value="C:cytosol"/>
    <property type="evidence" value="ECO:0007669"/>
    <property type="project" value="TreeGrafter"/>
</dbReference>
<dbReference type="SUPFAM" id="SSF56112">
    <property type="entry name" value="Protein kinase-like (PK-like)"/>
    <property type="match status" value="1"/>
</dbReference>
<dbReference type="InterPro" id="IPR017441">
    <property type="entry name" value="Protein_kinase_ATP_BS"/>
</dbReference>
<dbReference type="PROSITE" id="PS00108">
    <property type="entry name" value="PROTEIN_KINASE_ST"/>
    <property type="match status" value="1"/>
</dbReference>
<dbReference type="InterPro" id="IPR000719">
    <property type="entry name" value="Prot_kinase_dom"/>
</dbReference>
<keyword evidence="9 15" id="KW-0547">Nucleotide-binding</keyword>
<gene>
    <name evidence="19" type="ORF">EDS130_LOCUS36543</name>
</gene>
<keyword evidence="10" id="KW-0863">Zinc-finger</keyword>
<evidence type="ECO:0000256" key="3">
    <source>
        <dbReference type="ARBA" id="ARBA00008582"/>
    </source>
</evidence>
<keyword evidence="4" id="KW-0963">Cytoplasm</keyword>
<dbReference type="InterPro" id="IPR011009">
    <property type="entry name" value="Kinase-like_dom_sf"/>
</dbReference>
<evidence type="ECO:0000256" key="5">
    <source>
        <dbReference type="ARBA" id="ARBA00022527"/>
    </source>
</evidence>
<dbReference type="SMART" id="SM00109">
    <property type="entry name" value="C1"/>
    <property type="match status" value="1"/>
</dbReference>
<keyword evidence="8" id="KW-0677">Repeat</keyword>
<evidence type="ECO:0000256" key="14">
    <source>
        <dbReference type="ARBA" id="ARBA00023136"/>
    </source>
</evidence>
<feature type="compositionally biased region" description="Polar residues" evidence="16">
    <location>
        <begin position="257"/>
        <end position="269"/>
    </location>
</feature>
<dbReference type="PANTHER" id="PTHR22968:SF15">
    <property type="entry name" value="SERINE_THREONINE-PROTEIN KINASE DKF-1"/>
    <property type="match status" value="1"/>
</dbReference>